<sequence>MKKVMGLFLFLLIALGGCGAEITADQEADIGPDVKMDMNGVTFSIDKAEKRKEVKPEKPNGYYNYYEEKKGYTYFVVTGKAENKSAKNLDTDHITVRGFLDSAEYEGRLLFSNTEESDLVKELGKGETQTFYFILLAKDKQAAPDTLEVFYNGNFEKTEKKNHYEESIRWTLPQWE</sequence>
<gene>
    <name evidence="2" type="ORF">A4V09_19175</name>
</gene>
<dbReference type="AlphaFoldDB" id="A0A1C7IF67"/>
<dbReference type="PROSITE" id="PS51257">
    <property type="entry name" value="PROKAR_LIPOPROTEIN"/>
    <property type="match status" value="1"/>
</dbReference>
<feature type="chain" id="PRO_5008887948" description="Lipoprotein" evidence="1">
    <location>
        <begin position="21"/>
        <end position="176"/>
    </location>
</feature>
<protein>
    <recommendedName>
        <fullName evidence="4">Lipoprotein</fullName>
    </recommendedName>
</protein>
<dbReference type="Proteomes" id="UP000092574">
    <property type="component" value="Chromosome"/>
</dbReference>
<feature type="signal peptide" evidence="1">
    <location>
        <begin position="1"/>
        <end position="20"/>
    </location>
</feature>
<name>A0A1C7IF67_9FIRM</name>
<evidence type="ECO:0000313" key="2">
    <source>
        <dbReference type="EMBL" id="ANU77678.1"/>
    </source>
</evidence>
<evidence type="ECO:0000313" key="3">
    <source>
        <dbReference type="Proteomes" id="UP000092574"/>
    </source>
</evidence>
<organism evidence="2 3">
    <name type="scientific">Blautia pseudococcoides</name>
    <dbReference type="NCBI Taxonomy" id="1796616"/>
    <lineage>
        <taxon>Bacteria</taxon>
        <taxon>Bacillati</taxon>
        <taxon>Bacillota</taxon>
        <taxon>Clostridia</taxon>
        <taxon>Lachnospirales</taxon>
        <taxon>Lachnospiraceae</taxon>
        <taxon>Blautia</taxon>
    </lineage>
</organism>
<dbReference type="RefSeq" id="WP_065543784.1">
    <property type="nucleotide sequence ID" value="NZ_CP015405.2"/>
</dbReference>
<evidence type="ECO:0000256" key="1">
    <source>
        <dbReference type="SAM" id="SignalP"/>
    </source>
</evidence>
<dbReference type="STRING" id="1796616.A4V09_19175"/>
<keyword evidence="3" id="KW-1185">Reference proteome</keyword>
<dbReference type="KEGG" id="byl:A4V09_19175"/>
<evidence type="ECO:0008006" key="4">
    <source>
        <dbReference type="Google" id="ProtNLM"/>
    </source>
</evidence>
<reference evidence="2" key="1">
    <citation type="submission" date="2017-04" db="EMBL/GenBank/DDBJ databases">
        <title>Complete Genome Sequences of Twelve Strains of a Stable Defined Moderately Diverse Mouse Microbiota 2 (sDMDMm2).</title>
        <authorList>
            <person name="Uchimura Y."/>
            <person name="Wyss M."/>
            <person name="Brugiroux S."/>
            <person name="Limenitakis J.P."/>
            <person name="Stecher B."/>
            <person name="McCoy K.D."/>
            <person name="Macpherson A.J."/>
        </authorList>
    </citation>
    <scope>NUCLEOTIDE SEQUENCE</scope>
    <source>
        <strain evidence="2">YL58</strain>
    </source>
</reference>
<keyword evidence="1" id="KW-0732">Signal</keyword>
<dbReference type="OrthoDB" id="2086453at2"/>
<accession>A0A1C7IF67</accession>
<dbReference type="EMBL" id="CP015405">
    <property type="protein sequence ID" value="ANU77678.1"/>
    <property type="molecule type" value="Genomic_DNA"/>
</dbReference>
<proteinExistence type="predicted"/>